<evidence type="ECO:0000313" key="2">
    <source>
        <dbReference type="EMBL" id="EIJ89664.1"/>
    </source>
</evidence>
<dbReference type="VEuPathDB" id="MicrosporidiaDB:NEQG_00434"/>
<keyword evidence="3" id="KW-1185">Reference proteome</keyword>
<keyword evidence="1" id="KW-1133">Transmembrane helix</keyword>
<feature type="transmembrane region" description="Helical" evidence="1">
    <location>
        <begin position="80"/>
        <end position="101"/>
    </location>
</feature>
<dbReference type="HOGENOM" id="CLU_2210686_0_0_1"/>
<proteinExistence type="predicted"/>
<dbReference type="OrthoDB" id="10403292at2759"/>
<sequence length="107" mass="12007">MAMQNMIDSTKQLGDKFISMAGEAKDTLINAYNTNKEPVLNSIKTGAESVFETSKKTTEHVIKNTPRYIETSKEYTINNWVSMLIGAGAFLVILIVMKMVLMLRKSE</sequence>
<evidence type="ECO:0000256" key="1">
    <source>
        <dbReference type="SAM" id="Phobius"/>
    </source>
</evidence>
<evidence type="ECO:0000313" key="3">
    <source>
        <dbReference type="Proteomes" id="UP000002872"/>
    </source>
</evidence>
<dbReference type="Proteomes" id="UP000002872">
    <property type="component" value="Unassembled WGS sequence"/>
</dbReference>
<name>I3EKB7_NEMP3</name>
<dbReference type="AlphaFoldDB" id="I3EKB7"/>
<accession>I3EKB7</accession>
<dbReference type="InParanoid" id="I3EKB7"/>
<organism evidence="2 3">
    <name type="scientific">Nematocida parisii (strain ERTm3)</name>
    <name type="common">Nematode killer fungus</name>
    <dbReference type="NCBI Taxonomy" id="935791"/>
    <lineage>
        <taxon>Eukaryota</taxon>
        <taxon>Fungi</taxon>
        <taxon>Fungi incertae sedis</taxon>
        <taxon>Microsporidia</taxon>
        <taxon>Nematocida</taxon>
    </lineage>
</organism>
<protein>
    <submittedName>
        <fullName evidence="2">Uncharacterized protein</fullName>
    </submittedName>
</protein>
<keyword evidence="1" id="KW-0812">Transmembrane</keyword>
<keyword evidence="1" id="KW-0472">Membrane</keyword>
<gene>
    <name evidence="2" type="ORF">NEQG_00434</name>
</gene>
<dbReference type="EMBL" id="GL870876">
    <property type="protein sequence ID" value="EIJ89664.1"/>
    <property type="molecule type" value="Genomic_DNA"/>
</dbReference>
<reference evidence="2" key="1">
    <citation type="submission" date="2011-01" db="EMBL/GenBank/DDBJ databases">
        <title>The Genome Sequence of Nematocida parisii strain ERTm3.</title>
        <authorList>
            <consortium name="The Broad Institute Genome Sequencing Platform"/>
            <consortium name="The Broad Institute Genome Sequencing Center for Infectious Disease"/>
            <person name="Cuomo C."/>
            <person name="Troemel E."/>
            <person name="Young S.K."/>
            <person name="Zeng Q."/>
            <person name="Gargeya S."/>
            <person name="Fitzgerald M."/>
            <person name="Haas B."/>
            <person name="Abouelleil A."/>
            <person name="Alvarado L."/>
            <person name="Arachchi H.M."/>
            <person name="Berlin A."/>
            <person name="Chapman S.B."/>
            <person name="Gearin G."/>
            <person name="Goldberg J."/>
            <person name="Griggs A."/>
            <person name="Gujja S."/>
            <person name="Hansen M."/>
            <person name="Heiman D."/>
            <person name="Howarth C."/>
            <person name="Larimer J."/>
            <person name="Lui A."/>
            <person name="MacDonald P.J.P."/>
            <person name="McCowen C."/>
            <person name="Montmayeur A."/>
            <person name="Murphy C."/>
            <person name="Neiman D."/>
            <person name="Pearson M."/>
            <person name="Priest M."/>
            <person name="Roberts A."/>
            <person name="Saif S."/>
            <person name="Shea T."/>
            <person name="Sisk P."/>
            <person name="Stolte C."/>
            <person name="Sykes S."/>
            <person name="Wortman J."/>
            <person name="Nusbaum C."/>
            <person name="Birren B."/>
        </authorList>
    </citation>
    <scope>NUCLEOTIDE SEQUENCE</scope>
    <source>
        <strain evidence="2">ERTm3</strain>
    </source>
</reference>